<sequence>MDQRQRHSALLRTRKVLLLACGGLLAMWALEVGSRDQIMEIFTPVFLLTAGLGLLEDSSRNRLNRGRNR</sequence>
<keyword evidence="1" id="KW-1133">Transmembrane helix</keyword>
<feature type="transmembrane region" description="Helical" evidence="1">
    <location>
        <begin position="16"/>
        <end position="32"/>
    </location>
</feature>
<evidence type="ECO:0000256" key="1">
    <source>
        <dbReference type="SAM" id="Phobius"/>
    </source>
</evidence>
<dbReference type="RefSeq" id="WP_129185802.1">
    <property type="nucleotide sequence ID" value="NZ_JBHSAH010000002.1"/>
</dbReference>
<dbReference type="EMBL" id="SDPP02000004">
    <property type="protein sequence ID" value="KAA1374563.1"/>
    <property type="molecule type" value="Genomic_DNA"/>
</dbReference>
<comment type="caution">
    <text evidence="2">The sequence shown here is derived from an EMBL/GenBank/DDBJ whole genome shotgun (WGS) entry which is preliminary data.</text>
</comment>
<keyword evidence="1" id="KW-0472">Membrane</keyword>
<keyword evidence="1" id="KW-0812">Transmembrane</keyword>
<keyword evidence="3" id="KW-1185">Reference proteome</keyword>
<organism evidence="2 3">
    <name type="scientific">Aeromicrobium fastidiosum</name>
    <dbReference type="NCBI Taxonomy" id="52699"/>
    <lineage>
        <taxon>Bacteria</taxon>
        <taxon>Bacillati</taxon>
        <taxon>Actinomycetota</taxon>
        <taxon>Actinomycetes</taxon>
        <taxon>Propionibacteriales</taxon>
        <taxon>Nocardioidaceae</taxon>
        <taxon>Aeromicrobium</taxon>
    </lineage>
</organism>
<evidence type="ECO:0000313" key="2">
    <source>
        <dbReference type="EMBL" id="KAA1374563.1"/>
    </source>
</evidence>
<accession>A0A641AI68</accession>
<evidence type="ECO:0000313" key="3">
    <source>
        <dbReference type="Proteomes" id="UP001515100"/>
    </source>
</evidence>
<name>A0A641AI68_9ACTN</name>
<dbReference type="AlphaFoldDB" id="A0A641AI68"/>
<gene>
    <name evidence="2" type="ORF">ESP62_014275</name>
</gene>
<protein>
    <submittedName>
        <fullName evidence="2">Uncharacterized protein</fullName>
    </submittedName>
</protein>
<feature type="transmembrane region" description="Helical" evidence="1">
    <location>
        <begin position="38"/>
        <end position="55"/>
    </location>
</feature>
<reference evidence="2" key="1">
    <citation type="submission" date="2019-09" db="EMBL/GenBank/DDBJ databases">
        <authorList>
            <person name="Li J."/>
        </authorList>
    </citation>
    <scope>NUCLEOTIDE SEQUENCE [LARGE SCALE GENOMIC DNA]</scope>
    <source>
        <strain evidence="2">NRBC 14897</strain>
    </source>
</reference>
<dbReference type="Proteomes" id="UP001515100">
    <property type="component" value="Unassembled WGS sequence"/>
</dbReference>
<proteinExistence type="predicted"/>